<protein>
    <recommendedName>
        <fullName evidence="4">Homogentisate 1,2-dioxygenase</fullName>
    </recommendedName>
</protein>
<dbReference type="Proteomes" id="UP000652430">
    <property type="component" value="Unassembled WGS sequence"/>
</dbReference>
<name>A0ABQ3LCQ4_9SPHN</name>
<evidence type="ECO:0008006" key="4">
    <source>
        <dbReference type="Google" id="ProtNLM"/>
    </source>
</evidence>
<reference evidence="3" key="1">
    <citation type="journal article" date="2019" name="Int. J. Syst. Evol. Microbiol.">
        <title>The Global Catalogue of Microorganisms (GCM) 10K type strain sequencing project: providing services to taxonomists for standard genome sequencing and annotation.</title>
        <authorList>
            <consortium name="The Broad Institute Genomics Platform"/>
            <consortium name="The Broad Institute Genome Sequencing Center for Infectious Disease"/>
            <person name="Wu L."/>
            <person name="Ma J."/>
        </authorList>
    </citation>
    <scope>NUCLEOTIDE SEQUENCE [LARGE SCALE GENOMIC DNA]</scope>
    <source>
        <strain evidence="3">CGMCC 1.8957</strain>
    </source>
</reference>
<accession>A0ABQ3LCQ4</accession>
<evidence type="ECO:0000313" key="3">
    <source>
        <dbReference type="Proteomes" id="UP000652430"/>
    </source>
</evidence>
<dbReference type="RefSeq" id="WP_189675442.1">
    <property type="nucleotide sequence ID" value="NZ_BNAQ01000001.1"/>
</dbReference>
<keyword evidence="3" id="KW-1185">Reference proteome</keyword>
<evidence type="ECO:0000313" key="2">
    <source>
        <dbReference type="EMBL" id="GHH12124.1"/>
    </source>
</evidence>
<proteinExistence type="predicted"/>
<dbReference type="EMBL" id="BNAQ01000001">
    <property type="protein sequence ID" value="GHH12124.1"/>
    <property type="molecule type" value="Genomic_DNA"/>
</dbReference>
<comment type="caution">
    <text evidence="2">The sequence shown here is derived from an EMBL/GenBank/DDBJ whole genome shotgun (WGS) entry which is preliminary data.</text>
</comment>
<feature type="signal peptide" evidence="1">
    <location>
        <begin position="1"/>
        <end position="21"/>
    </location>
</feature>
<sequence>MRSLFLLLAPILAPVLVAAQAAPMEHAPETCPTPAAPLPADLAAWKTGPSLAAATDRNTLARTRLTVGRRTELMLAPKDSVRYPFTPSKPGEPASLGGMASFSIARTGTYRVILGTPAWIDVVKGRKAQTSTAHAHGVACSGIAKMVDFKLAPGRYVLQIAGSKAAAAPVLIIRRP</sequence>
<keyword evidence="1" id="KW-0732">Signal</keyword>
<organism evidence="2 3">
    <name type="scientific">Sphingomonas glacialis</name>
    <dbReference type="NCBI Taxonomy" id="658225"/>
    <lineage>
        <taxon>Bacteria</taxon>
        <taxon>Pseudomonadati</taxon>
        <taxon>Pseudomonadota</taxon>
        <taxon>Alphaproteobacteria</taxon>
        <taxon>Sphingomonadales</taxon>
        <taxon>Sphingomonadaceae</taxon>
        <taxon>Sphingomonas</taxon>
    </lineage>
</organism>
<feature type="chain" id="PRO_5045787201" description="Homogentisate 1,2-dioxygenase" evidence="1">
    <location>
        <begin position="22"/>
        <end position="176"/>
    </location>
</feature>
<evidence type="ECO:0000256" key="1">
    <source>
        <dbReference type="SAM" id="SignalP"/>
    </source>
</evidence>
<gene>
    <name evidence="2" type="ORF">GCM10008023_11930</name>
</gene>